<sequence>MKNMRLPTRPAPSIEEARRKQNKNVPNQNIKKKPPPRPPPPDFTKMRSKSAWNLNQAGDNICLFEWSPPSSPKSTNRNFGGSISSSFSSSTSSLASSKKSFEYDTSPFNVTPWNFSNNTGSAGQGNILVPTMTTTTNPVMPQISVPTIIRPQPPKKPINKLNIKPVPSYFTSPSSISPLSVDNSPPMPLIPPPSPPKEVDDTVVPFGIALYDFPGLQNGDLPLQENDIVLLIKRIDRGWLYGKIGDKEGIFPANFIDIQIPLPEDNEKFVKAIFEFHPELPEDLGLKPGQIIKVLQRVSDEWLLGESNGQKGQFPANFVINL</sequence>
<dbReference type="InterPro" id="IPR001452">
    <property type="entry name" value="SH3_domain"/>
</dbReference>
<dbReference type="Pfam" id="PF00018">
    <property type="entry name" value="SH3_1"/>
    <property type="match status" value="2"/>
</dbReference>
<evidence type="ECO:0000256" key="3">
    <source>
        <dbReference type="SAM" id="MobiDB-lite"/>
    </source>
</evidence>
<dbReference type="AlphaFoldDB" id="A0A0T6AT81"/>
<dbReference type="PANTHER" id="PTHR14167">
    <property type="entry name" value="SH3 DOMAIN-CONTAINING"/>
    <property type="match status" value="1"/>
</dbReference>
<proteinExistence type="predicted"/>
<dbReference type="PROSITE" id="PS50002">
    <property type="entry name" value="SH3"/>
    <property type="match status" value="2"/>
</dbReference>
<dbReference type="SMART" id="SM00326">
    <property type="entry name" value="SH3"/>
    <property type="match status" value="2"/>
</dbReference>
<evidence type="ECO:0000259" key="4">
    <source>
        <dbReference type="PROSITE" id="PS50002"/>
    </source>
</evidence>
<dbReference type="OrthoDB" id="27823at2759"/>
<organism evidence="5 6">
    <name type="scientific">Oryctes borbonicus</name>
    <dbReference type="NCBI Taxonomy" id="1629725"/>
    <lineage>
        <taxon>Eukaryota</taxon>
        <taxon>Metazoa</taxon>
        <taxon>Ecdysozoa</taxon>
        <taxon>Arthropoda</taxon>
        <taxon>Hexapoda</taxon>
        <taxon>Insecta</taxon>
        <taxon>Pterygota</taxon>
        <taxon>Neoptera</taxon>
        <taxon>Endopterygota</taxon>
        <taxon>Coleoptera</taxon>
        <taxon>Polyphaga</taxon>
        <taxon>Scarabaeiformia</taxon>
        <taxon>Scarabaeidae</taxon>
        <taxon>Dynastinae</taxon>
        <taxon>Oryctes</taxon>
    </lineage>
</organism>
<dbReference type="InterPro" id="IPR036028">
    <property type="entry name" value="SH3-like_dom_sf"/>
</dbReference>
<feature type="domain" description="SH3" evidence="4">
    <location>
        <begin position="202"/>
        <end position="261"/>
    </location>
</feature>
<dbReference type="EMBL" id="LJIG01022862">
    <property type="protein sequence ID" value="KRT78339.1"/>
    <property type="molecule type" value="Genomic_DNA"/>
</dbReference>
<accession>A0A0T6AT81</accession>
<reference evidence="5 6" key="1">
    <citation type="submission" date="2015-09" db="EMBL/GenBank/DDBJ databases">
        <title>Draft genome of the scarab beetle Oryctes borbonicus.</title>
        <authorList>
            <person name="Meyer J.M."/>
            <person name="Markov G.V."/>
            <person name="Baskaran P."/>
            <person name="Herrmann M."/>
            <person name="Sommer R.J."/>
            <person name="Roedelsperger C."/>
        </authorList>
    </citation>
    <scope>NUCLEOTIDE SEQUENCE [LARGE SCALE GENOMIC DNA]</scope>
    <source>
        <strain evidence="5">OB123</strain>
        <tissue evidence="5">Whole animal</tissue>
    </source>
</reference>
<keyword evidence="1 2" id="KW-0728">SH3 domain</keyword>
<dbReference type="Proteomes" id="UP000051574">
    <property type="component" value="Unassembled WGS sequence"/>
</dbReference>
<name>A0A0T6AT81_9SCAR</name>
<evidence type="ECO:0000256" key="2">
    <source>
        <dbReference type="PROSITE-ProRule" id="PRU00192"/>
    </source>
</evidence>
<evidence type="ECO:0000313" key="6">
    <source>
        <dbReference type="Proteomes" id="UP000051574"/>
    </source>
</evidence>
<dbReference type="CDD" id="cd00174">
    <property type="entry name" value="SH3"/>
    <property type="match status" value="1"/>
</dbReference>
<dbReference type="PRINTS" id="PR00452">
    <property type="entry name" value="SH3DOMAIN"/>
</dbReference>
<gene>
    <name evidence="5" type="ORF">AMK59_7850</name>
</gene>
<dbReference type="InterPro" id="IPR050384">
    <property type="entry name" value="Endophilin_SH3RF"/>
</dbReference>
<dbReference type="Gene3D" id="2.30.30.40">
    <property type="entry name" value="SH3 Domains"/>
    <property type="match status" value="2"/>
</dbReference>
<feature type="domain" description="SH3" evidence="4">
    <location>
        <begin position="265"/>
        <end position="322"/>
    </location>
</feature>
<evidence type="ECO:0000256" key="1">
    <source>
        <dbReference type="ARBA" id="ARBA00022443"/>
    </source>
</evidence>
<dbReference type="PANTHER" id="PTHR14167:SF116">
    <property type="entry name" value="CAP, ISOFORM AC"/>
    <property type="match status" value="1"/>
</dbReference>
<comment type="caution">
    <text evidence="5">The sequence shown here is derived from an EMBL/GenBank/DDBJ whole genome shotgun (WGS) entry which is preliminary data.</text>
</comment>
<dbReference type="SUPFAM" id="SSF50044">
    <property type="entry name" value="SH3-domain"/>
    <property type="match status" value="2"/>
</dbReference>
<protein>
    <submittedName>
        <fullName evidence="5">SH3 domain-containing protein</fullName>
    </submittedName>
</protein>
<evidence type="ECO:0000313" key="5">
    <source>
        <dbReference type="EMBL" id="KRT78339.1"/>
    </source>
</evidence>
<dbReference type="PRINTS" id="PR00499">
    <property type="entry name" value="P67PHOX"/>
</dbReference>
<feature type="region of interest" description="Disordered" evidence="3">
    <location>
        <begin position="1"/>
        <end position="50"/>
    </location>
</feature>
<keyword evidence="6" id="KW-1185">Reference proteome</keyword>